<dbReference type="InParanoid" id="A0A1W0VVB4"/>
<accession>A0A1W0VVB4</accession>
<dbReference type="Gramene" id="OQU86054">
    <property type="protein sequence ID" value="OQU86054"/>
    <property type="gene ID" value="SORBI_3003G005332"/>
</dbReference>
<reference evidence="3" key="2">
    <citation type="journal article" date="2018" name="Plant J.">
        <title>The Sorghum bicolor reference genome: improved assembly, gene annotations, a transcriptome atlas, and signatures of genome organization.</title>
        <authorList>
            <person name="McCormick R.F."/>
            <person name="Truong S.K."/>
            <person name="Sreedasyam A."/>
            <person name="Jenkins J."/>
            <person name="Shu S."/>
            <person name="Sims D."/>
            <person name="Kennedy M."/>
            <person name="Amirebrahimi M."/>
            <person name="Weers B.D."/>
            <person name="McKinley B."/>
            <person name="Mattison A."/>
            <person name="Morishige D.T."/>
            <person name="Grimwood J."/>
            <person name="Schmutz J."/>
            <person name="Mullet J.E."/>
        </authorList>
    </citation>
    <scope>NUCLEOTIDE SEQUENCE [LARGE SCALE GENOMIC DNA]</scope>
    <source>
        <strain evidence="3">cv. BTx623</strain>
    </source>
</reference>
<dbReference type="Proteomes" id="UP000000768">
    <property type="component" value="Chromosome 3"/>
</dbReference>
<protein>
    <recommendedName>
        <fullName evidence="4">Secreted protein</fullName>
    </recommendedName>
</protein>
<keyword evidence="3" id="KW-1185">Reference proteome</keyword>
<gene>
    <name evidence="2" type="ORF">SORBI_3003G005332</name>
</gene>
<keyword evidence="1" id="KW-0732">Signal</keyword>
<proteinExistence type="predicted"/>
<feature type="chain" id="PRO_5012506509" description="Secreted protein" evidence="1">
    <location>
        <begin position="22"/>
        <end position="114"/>
    </location>
</feature>
<evidence type="ECO:0008006" key="4">
    <source>
        <dbReference type="Google" id="ProtNLM"/>
    </source>
</evidence>
<dbReference type="EMBL" id="CM000762">
    <property type="protein sequence ID" value="OQU86054.1"/>
    <property type="molecule type" value="Genomic_DNA"/>
</dbReference>
<evidence type="ECO:0000313" key="2">
    <source>
        <dbReference type="EMBL" id="OQU86054.1"/>
    </source>
</evidence>
<name>A0A1W0VVB4_SORBI</name>
<evidence type="ECO:0000313" key="3">
    <source>
        <dbReference type="Proteomes" id="UP000000768"/>
    </source>
</evidence>
<dbReference type="AlphaFoldDB" id="A0A1W0VVB4"/>
<sequence>MVVGMCVLLLLHCLSLPPCRGEVRIDARGKHARQSPRSLAHCLSVSLVTGRDWESEVNSTQVGSLIYQTWPQSSSSSFRLLEAAALLLLPDKQTCVVPTPRKQSCSSMDHGCGA</sequence>
<feature type="signal peptide" evidence="1">
    <location>
        <begin position="1"/>
        <end position="21"/>
    </location>
</feature>
<organism evidence="2 3">
    <name type="scientific">Sorghum bicolor</name>
    <name type="common">Sorghum</name>
    <name type="synonym">Sorghum vulgare</name>
    <dbReference type="NCBI Taxonomy" id="4558"/>
    <lineage>
        <taxon>Eukaryota</taxon>
        <taxon>Viridiplantae</taxon>
        <taxon>Streptophyta</taxon>
        <taxon>Embryophyta</taxon>
        <taxon>Tracheophyta</taxon>
        <taxon>Spermatophyta</taxon>
        <taxon>Magnoliopsida</taxon>
        <taxon>Liliopsida</taxon>
        <taxon>Poales</taxon>
        <taxon>Poaceae</taxon>
        <taxon>PACMAD clade</taxon>
        <taxon>Panicoideae</taxon>
        <taxon>Andropogonodae</taxon>
        <taxon>Andropogoneae</taxon>
        <taxon>Sorghinae</taxon>
        <taxon>Sorghum</taxon>
    </lineage>
</organism>
<reference evidence="2 3" key="1">
    <citation type="journal article" date="2009" name="Nature">
        <title>The Sorghum bicolor genome and the diversification of grasses.</title>
        <authorList>
            <person name="Paterson A.H."/>
            <person name="Bowers J.E."/>
            <person name="Bruggmann R."/>
            <person name="Dubchak I."/>
            <person name="Grimwood J."/>
            <person name="Gundlach H."/>
            <person name="Haberer G."/>
            <person name="Hellsten U."/>
            <person name="Mitros T."/>
            <person name="Poliakov A."/>
            <person name="Schmutz J."/>
            <person name="Spannagl M."/>
            <person name="Tang H."/>
            <person name="Wang X."/>
            <person name="Wicker T."/>
            <person name="Bharti A.K."/>
            <person name="Chapman J."/>
            <person name="Feltus F.A."/>
            <person name="Gowik U."/>
            <person name="Grigoriev I.V."/>
            <person name="Lyons E."/>
            <person name="Maher C.A."/>
            <person name="Martis M."/>
            <person name="Narechania A."/>
            <person name="Otillar R.P."/>
            <person name="Penning B.W."/>
            <person name="Salamov A.A."/>
            <person name="Wang Y."/>
            <person name="Zhang L."/>
            <person name="Carpita N.C."/>
            <person name="Freeling M."/>
            <person name="Gingle A.R."/>
            <person name="Hash C.T."/>
            <person name="Keller B."/>
            <person name="Klein P."/>
            <person name="Kresovich S."/>
            <person name="McCann M.C."/>
            <person name="Ming R."/>
            <person name="Peterson D.G."/>
            <person name="Mehboob-ur-Rahman"/>
            <person name="Ware D."/>
            <person name="Westhoff P."/>
            <person name="Mayer K.F."/>
            <person name="Messing J."/>
            <person name="Rokhsar D.S."/>
        </authorList>
    </citation>
    <scope>NUCLEOTIDE SEQUENCE [LARGE SCALE GENOMIC DNA]</scope>
    <source>
        <strain evidence="3">cv. BTx623</strain>
    </source>
</reference>
<evidence type="ECO:0000256" key="1">
    <source>
        <dbReference type="SAM" id="SignalP"/>
    </source>
</evidence>